<dbReference type="EMBL" id="OGUS01000118">
    <property type="protein sequence ID" value="SPC13147.1"/>
    <property type="molecule type" value="Genomic_DNA"/>
</dbReference>
<dbReference type="AlphaFoldDB" id="A0A976G9K4"/>
<sequence length="207" mass="22679">MGAHVSSLLPPNATPVERNLAAAGAAIDAIPVPVRDIGDPKKCPAGVLPFLAWERSVDRWDPKWPESIKRAVIDTSFFVHERKGTVGAIRRVVEPLGYLLSVVPWYQMVPPGRRGTFQLEIGVLDIGITEQMYEELERLIDDAKPLSRHMTSLVISMVTRSSIYHSAVALLGEELTVYPYIPEEVVVNGMIGAVGSAHTIDTLTVSQ</sequence>
<evidence type="ECO:0000313" key="1">
    <source>
        <dbReference type="EMBL" id="QRQ93167.1"/>
    </source>
</evidence>
<gene>
    <name evidence="2" type="ORF">CO2235_180045</name>
    <name evidence="1" type="ORF">JTE92_24035</name>
</gene>
<evidence type="ECO:0000313" key="3">
    <source>
        <dbReference type="Proteomes" id="UP000256862"/>
    </source>
</evidence>
<dbReference type="Pfam" id="PF09684">
    <property type="entry name" value="Tail_P2_I"/>
    <property type="match status" value="1"/>
</dbReference>
<accession>A0A976G9K4</accession>
<dbReference type="EMBL" id="CP069812">
    <property type="protein sequence ID" value="QRQ93167.1"/>
    <property type="molecule type" value="Genomic_DNA"/>
</dbReference>
<dbReference type="Proteomes" id="UP000623307">
    <property type="component" value="Chromosome 2"/>
</dbReference>
<dbReference type="InterPro" id="IPR006521">
    <property type="entry name" value="Tail_protein_I"/>
</dbReference>
<evidence type="ECO:0000313" key="4">
    <source>
        <dbReference type="Proteomes" id="UP000623307"/>
    </source>
</evidence>
<keyword evidence="4" id="KW-1185">Reference proteome</keyword>
<dbReference type="NCBIfam" id="TIGR01634">
    <property type="entry name" value="tail_P2_I"/>
    <property type="match status" value="1"/>
</dbReference>
<proteinExistence type="predicted"/>
<evidence type="ECO:0000313" key="2">
    <source>
        <dbReference type="EMBL" id="SPC13147.1"/>
    </source>
</evidence>
<dbReference type="Proteomes" id="UP000256862">
    <property type="component" value="Chromosome CO2235"/>
</dbReference>
<organism evidence="2 3">
    <name type="scientific">Cupriavidus oxalaticus</name>
    <dbReference type="NCBI Taxonomy" id="96344"/>
    <lineage>
        <taxon>Bacteria</taxon>
        <taxon>Pseudomonadati</taxon>
        <taxon>Pseudomonadota</taxon>
        <taxon>Betaproteobacteria</taxon>
        <taxon>Burkholderiales</taxon>
        <taxon>Burkholderiaceae</taxon>
        <taxon>Cupriavidus</taxon>
    </lineage>
</organism>
<reference evidence="1 4" key="2">
    <citation type="submission" date="2021-02" db="EMBL/GenBank/DDBJ databases">
        <title>Complete Genome Sequence of Cupriavidus oxalaticus Strain Ox1, a Soil Oxalate-Degrading Species.</title>
        <authorList>
            <person name="Palmieri F."/>
            <person name="Udriet P."/>
            <person name="Deuasquier M."/>
            <person name="Beaudoing E."/>
            <person name="Johnson S.L."/>
            <person name="Davenport K.W."/>
            <person name="Chain P.S."/>
            <person name="Bindschedler S."/>
            <person name="Junier P."/>
        </authorList>
    </citation>
    <scope>NUCLEOTIDE SEQUENCE [LARGE SCALE GENOMIC DNA]</scope>
    <source>
        <strain evidence="1 4">Ox1</strain>
    </source>
</reference>
<name>A0A976G9K4_9BURK</name>
<protein>
    <submittedName>
        <fullName evidence="1">Phage tail protein I</fullName>
    </submittedName>
    <submittedName>
        <fullName evidence="2">Tail formation-like protein</fullName>
    </submittedName>
</protein>
<reference evidence="2 3" key="1">
    <citation type="submission" date="2018-01" db="EMBL/GenBank/DDBJ databases">
        <authorList>
            <person name="Clerissi C."/>
        </authorList>
    </citation>
    <scope>NUCLEOTIDE SEQUENCE [LARGE SCALE GENOMIC DNA]</scope>
    <source>
        <strain evidence="2">Cupriavidus oxalaticus LMG 2235</strain>
    </source>
</reference>